<reference evidence="2" key="1">
    <citation type="submission" date="2021-05" db="EMBL/GenBank/DDBJ databases">
        <authorList>
            <person name="Pietrasiak N."/>
            <person name="Ward R."/>
            <person name="Stajich J.E."/>
            <person name="Kurbessoian T."/>
        </authorList>
    </citation>
    <scope>NUCLEOTIDE SEQUENCE</scope>
    <source>
        <strain evidence="2">GSE-NOS-MK-12-04C</strain>
    </source>
</reference>
<organism evidence="2 3">
    <name type="scientific">Cyanomargarita calcarea GSE-NOS-MK-12-04C</name>
    <dbReference type="NCBI Taxonomy" id="2839659"/>
    <lineage>
        <taxon>Bacteria</taxon>
        <taxon>Bacillati</taxon>
        <taxon>Cyanobacteriota</taxon>
        <taxon>Cyanophyceae</taxon>
        <taxon>Nostocales</taxon>
        <taxon>Cyanomargaritaceae</taxon>
        <taxon>Cyanomargarita</taxon>
    </lineage>
</organism>
<accession>A0A951UW30</accession>
<dbReference type="Proteomes" id="UP000729701">
    <property type="component" value="Unassembled WGS sequence"/>
</dbReference>
<name>A0A951UW30_9CYAN</name>
<evidence type="ECO:0000313" key="2">
    <source>
        <dbReference type="EMBL" id="MBW4669510.1"/>
    </source>
</evidence>
<feature type="compositionally biased region" description="Basic and acidic residues" evidence="1">
    <location>
        <begin position="1"/>
        <end position="20"/>
    </location>
</feature>
<feature type="region of interest" description="Disordered" evidence="1">
    <location>
        <begin position="1"/>
        <end position="23"/>
    </location>
</feature>
<dbReference type="AlphaFoldDB" id="A0A951UW30"/>
<reference evidence="2" key="2">
    <citation type="journal article" date="2022" name="Microbiol. Resour. Announc.">
        <title>Metagenome Sequencing to Explore Phylogenomics of Terrestrial Cyanobacteria.</title>
        <authorList>
            <person name="Ward R.D."/>
            <person name="Stajich J.E."/>
            <person name="Johansen J.R."/>
            <person name="Huntemann M."/>
            <person name="Clum A."/>
            <person name="Foster B."/>
            <person name="Foster B."/>
            <person name="Roux S."/>
            <person name="Palaniappan K."/>
            <person name="Varghese N."/>
            <person name="Mukherjee S."/>
            <person name="Reddy T.B.K."/>
            <person name="Daum C."/>
            <person name="Copeland A."/>
            <person name="Chen I.A."/>
            <person name="Ivanova N.N."/>
            <person name="Kyrpides N.C."/>
            <person name="Shapiro N."/>
            <person name="Eloe-Fadrosh E.A."/>
            <person name="Pietrasiak N."/>
        </authorList>
    </citation>
    <scope>NUCLEOTIDE SEQUENCE</scope>
    <source>
        <strain evidence="2">GSE-NOS-MK-12-04C</strain>
    </source>
</reference>
<gene>
    <name evidence="2" type="ORF">KME60_19355</name>
</gene>
<dbReference type="EMBL" id="JAHHGZ010000021">
    <property type="protein sequence ID" value="MBW4669510.1"/>
    <property type="molecule type" value="Genomic_DNA"/>
</dbReference>
<proteinExistence type="predicted"/>
<evidence type="ECO:0000313" key="3">
    <source>
        <dbReference type="Proteomes" id="UP000729701"/>
    </source>
</evidence>
<sequence length="243" mass="26575">MASKQETKSKQENSSKKEDVADNQELNSLIEALSGDLTAIDSDAAVDLIDEWHGSLGKAKESDVKEIATHLKHLKQLLKGGKATGHDIGETLIQIGEETSHLASNADKEVKNPLQKLGKQLSKIGVSLSKADDREQIEHINSVVETLEGDLIEIEPEAALSAIDTWHSLLQKSDDENIKEIANGLKELKQLLKRKTAKSQDFAEVLTKLGEQTQQSADEATRGFKRPIQKLGKLLSKAGKSLE</sequence>
<protein>
    <submittedName>
        <fullName evidence="2">Uncharacterized protein</fullName>
    </submittedName>
</protein>
<comment type="caution">
    <text evidence="2">The sequence shown here is derived from an EMBL/GenBank/DDBJ whole genome shotgun (WGS) entry which is preliminary data.</text>
</comment>
<evidence type="ECO:0000256" key="1">
    <source>
        <dbReference type="SAM" id="MobiDB-lite"/>
    </source>
</evidence>